<accession>A0A1F7SNI9</accession>
<dbReference type="EMBL" id="MGDI01000002">
    <property type="protein sequence ID" value="OGL55323.1"/>
    <property type="molecule type" value="Genomic_DNA"/>
</dbReference>
<dbReference type="InterPro" id="IPR002201">
    <property type="entry name" value="Glyco_trans_9"/>
</dbReference>
<evidence type="ECO:0008006" key="5">
    <source>
        <dbReference type="Google" id="ProtNLM"/>
    </source>
</evidence>
<dbReference type="GO" id="GO:0008713">
    <property type="term" value="F:ADP-heptose-lipopolysaccharide heptosyltransferase activity"/>
    <property type="evidence" value="ECO:0007669"/>
    <property type="project" value="TreeGrafter"/>
</dbReference>
<dbReference type="Gene3D" id="3.40.50.2000">
    <property type="entry name" value="Glycogen Phosphorylase B"/>
    <property type="match status" value="2"/>
</dbReference>
<dbReference type="AlphaFoldDB" id="A0A1F7SNI9"/>
<comment type="caution">
    <text evidence="3">The sequence shown here is derived from an EMBL/GenBank/DDBJ whole genome shotgun (WGS) entry which is preliminary data.</text>
</comment>
<dbReference type="Proteomes" id="UP000178082">
    <property type="component" value="Unassembled WGS sequence"/>
</dbReference>
<evidence type="ECO:0000256" key="1">
    <source>
        <dbReference type="ARBA" id="ARBA00022676"/>
    </source>
</evidence>
<evidence type="ECO:0000313" key="3">
    <source>
        <dbReference type="EMBL" id="OGL55323.1"/>
    </source>
</evidence>
<dbReference type="GO" id="GO:0009244">
    <property type="term" value="P:lipopolysaccharide core region biosynthetic process"/>
    <property type="evidence" value="ECO:0007669"/>
    <property type="project" value="TreeGrafter"/>
</dbReference>
<proteinExistence type="predicted"/>
<reference evidence="3 4" key="1">
    <citation type="journal article" date="2016" name="Nat. Commun.">
        <title>Thousands of microbial genomes shed light on interconnected biogeochemical processes in an aquifer system.</title>
        <authorList>
            <person name="Anantharaman K."/>
            <person name="Brown C.T."/>
            <person name="Hug L.A."/>
            <person name="Sharon I."/>
            <person name="Castelle C.J."/>
            <person name="Probst A.J."/>
            <person name="Thomas B.C."/>
            <person name="Singh A."/>
            <person name="Wilkins M.J."/>
            <person name="Karaoz U."/>
            <person name="Brodie E.L."/>
            <person name="Williams K.H."/>
            <person name="Hubbard S.S."/>
            <person name="Banfield J.F."/>
        </authorList>
    </citation>
    <scope>NUCLEOTIDE SEQUENCE [LARGE SCALE GENOMIC DNA]</scope>
</reference>
<gene>
    <name evidence="3" type="ORF">A3G31_04795</name>
</gene>
<dbReference type="CDD" id="cd03789">
    <property type="entry name" value="GT9_LPS_heptosyltransferase"/>
    <property type="match status" value="1"/>
</dbReference>
<keyword evidence="1" id="KW-0328">Glycosyltransferase</keyword>
<sequence length="332" mass="37440">MNYSERILIINSSSIGDFILSLPTLFAIRKKSPQGYIELMGKSEILGLAENRFYVNKGISIEINSLSNFFLEKDNLPDSLVKYFKSFQIIFTFLNDREGIFLKNLKRTGAEKIYSLDKPSPEAFKEHATIEYSKIIKPLGIELNIKKPKIFLNKQDHKFADNFIKSKLSINQKNYYVAIHPGSGSKKKNWSFDNFVKLSEKLKNEFNCNILLLSGPAESPKIIKEKNCFINASGLSLIELASILEKCSLYIGNDSGITHLASAVGIPVIAIFGPTNVNVWKPTGNNIRIIYKEISCSPCSREKMSSCAQQKCIELIDVNEVFEACKNIIKKT</sequence>
<protein>
    <recommendedName>
        <fullName evidence="5">Lipopolysaccharide heptosyltransferase II</fullName>
    </recommendedName>
</protein>
<dbReference type="STRING" id="1817883.A3G31_04795"/>
<dbReference type="SUPFAM" id="SSF53756">
    <property type="entry name" value="UDP-Glycosyltransferase/glycogen phosphorylase"/>
    <property type="match status" value="1"/>
</dbReference>
<evidence type="ECO:0000256" key="2">
    <source>
        <dbReference type="ARBA" id="ARBA00022679"/>
    </source>
</evidence>
<dbReference type="GO" id="GO:0005829">
    <property type="term" value="C:cytosol"/>
    <property type="evidence" value="ECO:0007669"/>
    <property type="project" value="TreeGrafter"/>
</dbReference>
<dbReference type="PANTHER" id="PTHR30160:SF23">
    <property type="match status" value="1"/>
</dbReference>
<dbReference type="PANTHER" id="PTHR30160">
    <property type="entry name" value="TETRAACYLDISACCHARIDE 4'-KINASE-RELATED"/>
    <property type="match status" value="1"/>
</dbReference>
<evidence type="ECO:0000313" key="4">
    <source>
        <dbReference type="Proteomes" id="UP000178082"/>
    </source>
</evidence>
<organism evidence="3 4">
    <name type="scientific">Candidatus Schekmanbacteria bacterium RIFCSPLOWO2_12_FULL_38_15</name>
    <dbReference type="NCBI Taxonomy" id="1817883"/>
    <lineage>
        <taxon>Bacteria</taxon>
        <taxon>Candidatus Schekmaniibacteriota</taxon>
    </lineage>
</organism>
<name>A0A1F7SNI9_9BACT</name>
<dbReference type="Pfam" id="PF01075">
    <property type="entry name" value="Glyco_transf_9"/>
    <property type="match status" value="1"/>
</dbReference>
<dbReference type="InterPro" id="IPR051199">
    <property type="entry name" value="LPS_LOS_Heptosyltrfase"/>
</dbReference>
<keyword evidence="2" id="KW-0808">Transferase</keyword>